<organism evidence="2 3">
    <name type="scientific">Brassica cretica</name>
    <name type="common">Mustard</name>
    <dbReference type="NCBI Taxonomy" id="69181"/>
    <lineage>
        <taxon>Eukaryota</taxon>
        <taxon>Viridiplantae</taxon>
        <taxon>Streptophyta</taxon>
        <taxon>Embryophyta</taxon>
        <taxon>Tracheophyta</taxon>
        <taxon>Spermatophyta</taxon>
        <taxon>Magnoliopsida</taxon>
        <taxon>eudicotyledons</taxon>
        <taxon>Gunneridae</taxon>
        <taxon>Pentapetalae</taxon>
        <taxon>rosids</taxon>
        <taxon>malvids</taxon>
        <taxon>Brassicales</taxon>
        <taxon>Brassicaceae</taxon>
        <taxon>Brassiceae</taxon>
        <taxon>Brassica</taxon>
    </lineage>
</organism>
<gene>
    <name evidence="2" type="ORF">DY000_02009627</name>
</gene>
<reference evidence="2 3" key="1">
    <citation type="journal article" date="2020" name="BMC Genomics">
        <title>Intraspecific diversification of the crop wild relative Brassica cretica Lam. using demographic model selection.</title>
        <authorList>
            <person name="Kioukis A."/>
            <person name="Michalopoulou V.A."/>
            <person name="Briers L."/>
            <person name="Pirintsos S."/>
            <person name="Studholme D.J."/>
            <person name="Pavlidis P."/>
            <person name="Sarris P.F."/>
        </authorList>
    </citation>
    <scope>NUCLEOTIDE SEQUENCE [LARGE SCALE GENOMIC DNA]</scope>
    <source>
        <strain evidence="3">cv. PFS-1207/04</strain>
    </source>
</reference>
<keyword evidence="3" id="KW-1185">Reference proteome</keyword>
<protein>
    <submittedName>
        <fullName evidence="2">Uncharacterized protein</fullName>
    </submittedName>
</protein>
<comment type="caution">
    <text evidence="2">The sequence shown here is derived from an EMBL/GenBank/DDBJ whole genome shotgun (WGS) entry which is preliminary data.</text>
</comment>
<evidence type="ECO:0000313" key="2">
    <source>
        <dbReference type="EMBL" id="KAF3548995.1"/>
    </source>
</evidence>
<proteinExistence type="predicted"/>
<dbReference type="Proteomes" id="UP000266723">
    <property type="component" value="Unassembled WGS sequence"/>
</dbReference>
<name>A0ABQ7C9S3_BRACR</name>
<dbReference type="EMBL" id="QGKV02000832">
    <property type="protein sequence ID" value="KAF3548995.1"/>
    <property type="molecule type" value="Genomic_DNA"/>
</dbReference>
<sequence length="133" mass="14946">MFLGIFIGKFRGTGPRGPSEYSEERGPSEYSEEHVPRYIPRNMSLGIFRGTCPSVYSEEHVPRYIPRNMSLGIFRGTCPSVYSEEDVPRCSCIFRPLGSLACPTCITRTRTRAGCRVVLMNYVILAATTRPDT</sequence>
<feature type="region of interest" description="Disordered" evidence="1">
    <location>
        <begin position="14"/>
        <end position="33"/>
    </location>
</feature>
<evidence type="ECO:0000313" key="3">
    <source>
        <dbReference type="Proteomes" id="UP000266723"/>
    </source>
</evidence>
<feature type="compositionally biased region" description="Basic and acidic residues" evidence="1">
    <location>
        <begin position="22"/>
        <end position="33"/>
    </location>
</feature>
<evidence type="ECO:0000256" key="1">
    <source>
        <dbReference type="SAM" id="MobiDB-lite"/>
    </source>
</evidence>
<accession>A0ABQ7C9S3</accession>